<keyword evidence="1" id="KW-0472">Membrane</keyword>
<dbReference type="InterPro" id="IPR003018">
    <property type="entry name" value="GAF"/>
</dbReference>
<dbReference type="InterPro" id="IPR000160">
    <property type="entry name" value="GGDEF_dom"/>
</dbReference>
<dbReference type="Pfam" id="PF01590">
    <property type="entry name" value="GAF"/>
    <property type="match status" value="1"/>
</dbReference>
<dbReference type="SUPFAM" id="SSF55073">
    <property type="entry name" value="Nucleotide cyclase"/>
    <property type="match status" value="1"/>
</dbReference>
<name>A0ABV0J3K5_9CYAN</name>
<dbReference type="InterPro" id="IPR029016">
    <property type="entry name" value="GAF-like_dom_sf"/>
</dbReference>
<dbReference type="Gene3D" id="3.30.450.40">
    <property type="match status" value="1"/>
</dbReference>
<dbReference type="SMART" id="SM00267">
    <property type="entry name" value="GGDEF"/>
    <property type="match status" value="1"/>
</dbReference>
<keyword evidence="1" id="KW-0812">Transmembrane</keyword>
<feature type="transmembrane region" description="Helical" evidence="1">
    <location>
        <begin position="184"/>
        <end position="204"/>
    </location>
</feature>
<dbReference type="InterPro" id="IPR029787">
    <property type="entry name" value="Nucleotide_cyclase"/>
</dbReference>
<dbReference type="InterPro" id="IPR050469">
    <property type="entry name" value="Diguanylate_Cyclase"/>
</dbReference>
<organism evidence="3 4">
    <name type="scientific">Trichocoleus desertorum GB2-A4</name>
    <dbReference type="NCBI Taxonomy" id="2933944"/>
    <lineage>
        <taxon>Bacteria</taxon>
        <taxon>Bacillati</taxon>
        <taxon>Cyanobacteriota</taxon>
        <taxon>Cyanophyceae</taxon>
        <taxon>Leptolyngbyales</taxon>
        <taxon>Trichocoleusaceae</taxon>
        <taxon>Trichocoleus</taxon>
    </lineage>
</organism>
<dbReference type="Proteomes" id="UP001464891">
    <property type="component" value="Unassembled WGS sequence"/>
</dbReference>
<dbReference type="PROSITE" id="PS50887">
    <property type="entry name" value="GGDEF"/>
    <property type="match status" value="1"/>
</dbReference>
<dbReference type="SMART" id="SM00065">
    <property type="entry name" value="GAF"/>
    <property type="match status" value="1"/>
</dbReference>
<dbReference type="Gene3D" id="3.30.70.270">
    <property type="match status" value="1"/>
</dbReference>
<dbReference type="Pfam" id="PF00990">
    <property type="entry name" value="GGDEF"/>
    <property type="match status" value="1"/>
</dbReference>
<keyword evidence="4" id="KW-1185">Reference proteome</keyword>
<keyword evidence="1" id="KW-1133">Transmembrane helix</keyword>
<sequence>MKWSIEKSITGGFGIALLVLSLIGGLGYRNITQLVVTANWVNHTYRVLEAQEVLLFHIANAEAGQRGYVITGQEEYLEPYYISTNTINDQVDTLQRLTADNPRQQQRLNTLRPLLQQRLDKLQAVLDTRQEQGFTAAQQAIREARGRQVMDAIRRLMDEMTTEENRLLQQRSHQAELATRNTTLVVAISGFLAAVLLPIAAITLNRDIRRRKTVELALQESETKLKGWVGELEQRSREIALLGELSDVLQACFTLGEAYAVVAELVQPLFPGMSGAIYITSESRNLVEAIASWGPLSLQPIMFDPTDCWALRRGRAYFIDNGDSSLRCQHLQAPWPTQYCCIPLMAQGDALGTLYLAASNKDDFTPTKRLLTGTVAEHIALAFANLKLRESLRNQSIRDPLTNLFNRRYMEESLEREVRRAERNRQPLGIVMLDIDHFKRFNDTFGHEAGDAVLREVGLLIRNSIRASDIACRYGGEELMLLLPDASLEATRQRAEHIREAVSHLSVHYHRQALGMITLSAGVASYPLHGPTGEAVTRMADTALYRAKAAGRDRVMVADETLVASSASPDAE</sequence>
<reference evidence="3 4" key="1">
    <citation type="submission" date="2022-04" db="EMBL/GenBank/DDBJ databases">
        <title>Positive selection, recombination, and allopatry shape intraspecific diversity of widespread and dominant cyanobacteria.</title>
        <authorList>
            <person name="Wei J."/>
            <person name="Shu W."/>
            <person name="Hu C."/>
        </authorList>
    </citation>
    <scope>NUCLEOTIDE SEQUENCE [LARGE SCALE GENOMIC DNA]</scope>
    <source>
        <strain evidence="3 4">GB2-A4</strain>
    </source>
</reference>
<dbReference type="InterPro" id="IPR043128">
    <property type="entry name" value="Rev_trsase/Diguanyl_cyclase"/>
</dbReference>
<dbReference type="PANTHER" id="PTHR45138">
    <property type="entry name" value="REGULATORY COMPONENTS OF SENSORY TRANSDUCTION SYSTEM"/>
    <property type="match status" value="1"/>
</dbReference>
<feature type="domain" description="GGDEF" evidence="2">
    <location>
        <begin position="426"/>
        <end position="560"/>
    </location>
</feature>
<evidence type="ECO:0000256" key="1">
    <source>
        <dbReference type="SAM" id="Phobius"/>
    </source>
</evidence>
<dbReference type="CDD" id="cd01949">
    <property type="entry name" value="GGDEF"/>
    <property type="match status" value="1"/>
</dbReference>
<dbReference type="SUPFAM" id="SSF55781">
    <property type="entry name" value="GAF domain-like"/>
    <property type="match status" value="1"/>
</dbReference>
<evidence type="ECO:0000259" key="2">
    <source>
        <dbReference type="PROSITE" id="PS50887"/>
    </source>
</evidence>
<gene>
    <name evidence="3" type="ORF">NC998_04595</name>
</gene>
<comment type="caution">
    <text evidence="3">The sequence shown here is derived from an EMBL/GenBank/DDBJ whole genome shotgun (WGS) entry which is preliminary data.</text>
</comment>
<dbReference type="InterPro" id="IPR007891">
    <property type="entry name" value="CHASE3"/>
</dbReference>
<dbReference type="NCBIfam" id="TIGR00254">
    <property type="entry name" value="GGDEF"/>
    <property type="match status" value="1"/>
</dbReference>
<dbReference type="PANTHER" id="PTHR45138:SF9">
    <property type="entry name" value="DIGUANYLATE CYCLASE DGCM-RELATED"/>
    <property type="match status" value="1"/>
</dbReference>
<dbReference type="RefSeq" id="WP_190433687.1">
    <property type="nucleotide sequence ID" value="NZ_JAMPKM010000002.1"/>
</dbReference>
<accession>A0ABV0J3K5</accession>
<protein>
    <submittedName>
        <fullName evidence="3">GGDEF domain-containing protein</fullName>
    </submittedName>
</protein>
<dbReference type="CDD" id="cd19410">
    <property type="entry name" value="HK9-like_sensor"/>
    <property type="match status" value="1"/>
</dbReference>
<evidence type="ECO:0000313" key="4">
    <source>
        <dbReference type="Proteomes" id="UP001464891"/>
    </source>
</evidence>
<evidence type="ECO:0000313" key="3">
    <source>
        <dbReference type="EMBL" id="MEP0816369.1"/>
    </source>
</evidence>
<dbReference type="EMBL" id="JAMPKM010000002">
    <property type="protein sequence ID" value="MEP0816369.1"/>
    <property type="molecule type" value="Genomic_DNA"/>
</dbReference>
<dbReference type="Pfam" id="PF05227">
    <property type="entry name" value="CHASE3"/>
    <property type="match status" value="1"/>
</dbReference>
<proteinExistence type="predicted"/>